<dbReference type="Proteomes" id="UP001230915">
    <property type="component" value="Unassembled WGS sequence"/>
</dbReference>
<keyword evidence="2" id="KW-0540">Nuclease</keyword>
<proteinExistence type="predicted"/>
<sequence length="254" mass="29874">MTYNIRLATGDKGLKSWSKRGGHVVKQMKEKGVDVYLLQEPLKHQIDYIQSNLKNFSVVGKPRIDDEYLGTYNAIFFNRNKFKLKEDETFWVSETPLLESKGWDASRVRIITYALLENRVTKDNFYVFNVHLDQQGSESKIKGVELLDEWIKKININNYPVIIGGDFNSKENTEPILWFKDHYRDTKTVSMTSPKGPLGTFNFFNDRTARHKYRIDYIFVNENIKVKSYEVLQNKYGEMYPSDHYPLYVELTIP</sequence>
<dbReference type="InterPro" id="IPR050410">
    <property type="entry name" value="CCR4/nocturin_mRNA_transcr"/>
</dbReference>
<dbReference type="InterPro" id="IPR005135">
    <property type="entry name" value="Endo/exonuclease/phosphatase"/>
</dbReference>
<keyword evidence="2" id="KW-0255">Endonuclease</keyword>
<dbReference type="InterPro" id="IPR036691">
    <property type="entry name" value="Endo/exonu/phosph_ase_sf"/>
</dbReference>
<keyword evidence="3" id="KW-1185">Reference proteome</keyword>
<dbReference type="SUPFAM" id="SSF56219">
    <property type="entry name" value="DNase I-like"/>
    <property type="match status" value="1"/>
</dbReference>
<comment type="caution">
    <text evidence="2">The sequence shown here is derived from an EMBL/GenBank/DDBJ whole genome shotgun (WGS) entry which is preliminary data.</text>
</comment>
<evidence type="ECO:0000313" key="3">
    <source>
        <dbReference type="Proteomes" id="UP001230915"/>
    </source>
</evidence>
<evidence type="ECO:0000259" key="1">
    <source>
        <dbReference type="Pfam" id="PF03372"/>
    </source>
</evidence>
<keyword evidence="2" id="KW-0378">Hydrolase</keyword>
<dbReference type="RefSeq" id="WP_308862696.1">
    <property type="nucleotide sequence ID" value="NZ_JAVHUL010000001.1"/>
</dbReference>
<gene>
    <name evidence="2" type="ORF">RBU60_00735</name>
</gene>
<dbReference type="GO" id="GO:0004519">
    <property type="term" value="F:endonuclease activity"/>
    <property type="evidence" value="ECO:0007669"/>
    <property type="project" value="UniProtKB-KW"/>
</dbReference>
<dbReference type="EMBL" id="JAVHUL010000001">
    <property type="protein sequence ID" value="MDQ7916088.1"/>
    <property type="molecule type" value="Genomic_DNA"/>
</dbReference>
<dbReference type="Gene3D" id="3.60.10.10">
    <property type="entry name" value="Endonuclease/exonuclease/phosphatase"/>
    <property type="match status" value="1"/>
</dbReference>
<organism evidence="2 3">
    <name type="scientific">Mesonia profundi</name>
    <dbReference type="NCBI Taxonomy" id="3070998"/>
    <lineage>
        <taxon>Bacteria</taxon>
        <taxon>Pseudomonadati</taxon>
        <taxon>Bacteroidota</taxon>
        <taxon>Flavobacteriia</taxon>
        <taxon>Flavobacteriales</taxon>
        <taxon>Flavobacteriaceae</taxon>
        <taxon>Mesonia</taxon>
    </lineage>
</organism>
<dbReference type="CDD" id="cd09083">
    <property type="entry name" value="EEP-1"/>
    <property type="match status" value="1"/>
</dbReference>
<evidence type="ECO:0000313" key="2">
    <source>
        <dbReference type="EMBL" id="MDQ7916088.1"/>
    </source>
</evidence>
<accession>A0ABU0ZX93</accession>
<dbReference type="Pfam" id="PF03372">
    <property type="entry name" value="Exo_endo_phos"/>
    <property type="match status" value="1"/>
</dbReference>
<reference evidence="2 3" key="1">
    <citation type="submission" date="2023-08" db="EMBL/GenBank/DDBJ databases">
        <title>Mesonia sp. MT50, isolated from deep-sea sediment of the Mariana Trench.</title>
        <authorList>
            <person name="Fu H."/>
        </authorList>
    </citation>
    <scope>NUCLEOTIDE SEQUENCE [LARGE SCALE GENOMIC DNA]</scope>
    <source>
        <strain evidence="2 3">MT50</strain>
    </source>
</reference>
<name>A0ABU0ZX93_9FLAO</name>
<protein>
    <submittedName>
        <fullName evidence="2">Endonuclease/exonuclease/phosphatase family protein</fullName>
    </submittedName>
</protein>
<dbReference type="PANTHER" id="PTHR12121:SF36">
    <property type="entry name" value="ENDONUCLEASE_EXONUCLEASE_PHOSPHATASE DOMAIN-CONTAINING PROTEIN"/>
    <property type="match status" value="1"/>
</dbReference>
<dbReference type="PANTHER" id="PTHR12121">
    <property type="entry name" value="CARBON CATABOLITE REPRESSOR PROTEIN 4"/>
    <property type="match status" value="1"/>
</dbReference>
<feature type="domain" description="Endonuclease/exonuclease/phosphatase" evidence="1">
    <location>
        <begin position="1"/>
        <end position="244"/>
    </location>
</feature>